<evidence type="ECO:0000313" key="6">
    <source>
        <dbReference type="Proteomes" id="UP001595615"/>
    </source>
</evidence>
<evidence type="ECO:0000256" key="1">
    <source>
        <dbReference type="ARBA" id="ARBA00007261"/>
    </source>
</evidence>
<evidence type="ECO:0000256" key="2">
    <source>
        <dbReference type="ARBA" id="ARBA00023049"/>
    </source>
</evidence>
<accession>A0ABV7X917</accession>
<sequence length="409" mass="43297">MTLAVTTLANGLRVVTLATPGAETAALGLYADTGSRFEDASINGIAHLFEHMVFKGTATRSARTIAEAIEDVGGQLNAYTARDMTAFHARVLGDDVPLAFELIADLIRAPRFDADDLVREKDVVLSELGEARDTPDDIVFDHLQEAAFPDQPLGRSILGSEESLAAIGPEHLRGWLDAQFRGPSCVFAAAGKVDHDALVRMAEGLLGDLPDGAHPDSARASFAGGTRHDRRKFEQAHLTFGYEAAAHRAPDYYPLTLFATAAGGGMSSRLFQELREERGLAYSVYATLTSYDDTGLFSVYLATANNNAAAASALALQVLGRCAEGLDAAELARAKAQLKAGLLMSLEGAAGWAEYLARQMLIHGAPVPPADVIAKVDAVTVEAARDAAQRMLAGPMARAHVGSIKLQAA</sequence>
<keyword evidence="6" id="KW-1185">Reference proteome</keyword>
<feature type="domain" description="Peptidase M16 N-terminal" evidence="3">
    <location>
        <begin position="13"/>
        <end position="159"/>
    </location>
</feature>
<evidence type="ECO:0000313" key="5">
    <source>
        <dbReference type="EMBL" id="MFC3711727.1"/>
    </source>
</evidence>
<keyword evidence="2" id="KW-0645">Protease</keyword>
<dbReference type="PANTHER" id="PTHR11851">
    <property type="entry name" value="METALLOPROTEASE"/>
    <property type="match status" value="1"/>
</dbReference>
<dbReference type="InterPro" id="IPR050361">
    <property type="entry name" value="MPP/UQCRC_Complex"/>
</dbReference>
<dbReference type="Proteomes" id="UP001595615">
    <property type="component" value="Unassembled WGS sequence"/>
</dbReference>
<name>A0ABV7X917_9SPHN</name>
<keyword evidence="2" id="KW-0378">Hydrolase</keyword>
<gene>
    <name evidence="5" type="ORF">ACFOMD_04040</name>
</gene>
<evidence type="ECO:0000259" key="4">
    <source>
        <dbReference type="Pfam" id="PF05193"/>
    </source>
</evidence>
<dbReference type="Pfam" id="PF00675">
    <property type="entry name" value="Peptidase_M16"/>
    <property type="match status" value="1"/>
</dbReference>
<dbReference type="SUPFAM" id="SSF63411">
    <property type="entry name" value="LuxS/MPP-like metallohydrolase"/>
    <property type="match status" value="2"/>
</dbReference>
<dbReference type="InterPro" id="IPR011249">
    <property type="entry name" value="Metalloenz_LuxS/M16"/>
</dbReference>
<dbReference type="PANTHER" id="PTHR11851:SF49">
    <property type="entry name" value="MITOCHONDRIAL-PROCESSING PEPTIDASE SUBUNIT ALPHA"/>
    <property type="match status" value="1"/>
</dbReference>
<evidence type="ECO:0000259" key="3">
    <source>
        <dbReference type="Pfam" id="PF00675"/>
    </source>
</evidence>
<dbReference type="EMBL" id="JBHRXV010000003">
    <property type="protein sequence ID" value="MFC3711727.1"/>
    <property type="molecule type" value="Genomic_DNA"/>
</dbReference>
<reference evidence="6" key="1">
    <citation type="journal article" date="2019" name="Int. J. Syst. Evol. Microbiol.">
        <title>The Global Catalogue of Microorganisms (GCM) 10K type strain sequencing project: providing services to taxonomists for standard genome sequencing and annotation.</title>
        <authorList>
            <consortium name="The Broad Institute Genomics Platform"/>
            <consortium name="The Broad Institute Genome Sequencing Center for Infectious Disease"/>
            <person name="Wu L."/>
            <person name="Ma J."/>
        </authorList>
    </citation>
    <scope>NUCLEOTIDE SEQUENCE [LARGE SCALE GENOMIC DNA]</scope>
    <source>
        <strain evidence="6">KCTC 42644</strain>
    </source>
</reference>
<dbReference type="RefSeq" id="WP_380857220.1">
    <property type="nucleotide sequence ID" value="NZ_JBHRXV010000003.1"/>
</dbReference>
<keyword evidence="2" id="KW-0482">Metalloprotease</keyword>
<dbReference type="InterPro" id="IPR007863">
    <property type="entry name" value="Peptidase_M16_C"/>
</dbReference>
<dbReference type="InterPro" id="IPR011765">
    <property type="entry name" value="Pept_M16_N"/>
</dbReference>
<dbReference type="Gene3D" id="3.30.830.10">
    <property type="entry name" value="Metalloenzyme, LuxS/M16 peptidase-like"/>
    <property type="match status" value="2"/>
</dbReference>
<feature type="domain" description="Peptidase M16 C-terminal" evidence="4">
    <location>
        <begin position="168"/>
        <end position="338"/>
    </location>
</feature>
<proteinExistence type="inferred from homology"/>
<organism evidence="5 6">
    <name type="scientific">Sphingoaurantiacus capsulatus</name>
    <dbReference type="NCBI Taxonomy" id="1771310"/>
    <lineage>
        <taxon>Bacteria</taxon>
        <taxon>Pseudomonadati</taxon>
        <taxon>Pseudomonadota</taxon>
        <taxon>Alphaproteobacteria</taxon>
        <taxon>Sphingomonadales</taxon>
        <taxon>Sphingosinicellaceae</taxon>
        <taxon>Sphingoaurantiacus</taxon>
    </lineage>
</organism>
<comment type="similarity">
    <text evidence="1">Belongs to the peptidase M16 family.</text>
</comment>
<dbReference type="Pfam" id="PF05193">
    <property type="entry name" value="Peptidase_M16_C"/>
    <property type="match status" value="1"/>
</dbReference>
<protein>
    <submittedName>
        <fullName evidence="5">M16 family metallopeptidase</fullName>
    </submittedName>
</protein>
<comment type="caution">
    <text evidence="5">The sequence shown here is derived from an EMBL/GenBank/DDBJ whole genome shotgun (WGS) entry which is preliminary data.</text>
</comment>